<dbReference type="WBParaSite" id="SVE_0892700.1">
    <property type="protein sequence ID" value="SVE_0892700.1"/>
    <property type="gene ID" value="SVE_0892700"/>
</dbReference>
<reference evidence="1" key="1">
    <citation type="submission" date="2014-07" db="EMBL/GenBank/DDBJ databases">
        <authorList>
            <person name="Martin A.A"/>
            <person name="De Silva N."/>
        </authorList>
    </citation>
    <scope>NUCLEOTIDE SEQUENCE</scope>
</reference>
<reference evidence="2" key="2">
    <citation type="submission" date="2015-08" db="UniProtKB">
        <authorList>
            <consortium name="WormBaseParasite"/>
        </authorList>
    </citation>
    <scope>IDENTIFICATION</scope>
</reference>
<dbReference type="Gene3D" id="2.40.70.10">
    <property type="entry name" value="Acid Proteases"/>
    <property type="match status" value="1"/>
</dbReference>
<protein>
    <submittedName>
        <fullName evidence="2">Uncharacterized protein</fullName>
    </submittedName>
</protein>
<organism evidence="1 2">
    <name type="scientific">Strongyloides venezuelensis</name>
    <name type="common">Threadworm</name>
    <dbReference type="NCBI Taxonomy" id="75913"/>
    <lineage>
        <taxon>Eukaryota</taxon>
        <taxon>Metazoa</taxon>
        <taxon>Ecdysozoa</taxon>
        <taxon>Nematoda</taxon>
        <taxon>Chromadorea</taxon>
        <taxon>Rhabditida</taxon>
        <taxon>Tylenchina</taxon>
        <taxon>Panagrolaimomorpha</taxon>
        <taxon>Strongyloidoidea</taxon>
        <taxon>Strongyloididae</taxon>
        <taxon>Strongyloides</taxon>
    </lineage>
</organism>
<name>A0A0K0FJ54_STRVS</name>
<sequence>MDFCACLQVLTRRRQDNLGKTCHSEFTDSGSTENWISFKNAKNLGVDLKPTNETSACMADGSVLKTIAMFDCEVDFKNGKEIQVFCFYVLVKGNDIIIGRRVLKNNSDLFEIHSDSGTSIESSFTIDN</sequence>
<proteinExistence type="predicted"/>
<accession>A0A0K0FJ54</accession>
<dbReference type="AlphaFoldDB" id="A0A0K0FJ54"/>
<evidence type="ECO:0000313" key="1">
    <source>
        <dbReference type="Proteomes" id="UP000035680"/>
    </source>
</evidence>
<evidence type="ECO:0000313" key="2">
    <source>
        <dbReference type="WBParaSite" id="SVE_0892700.1"/>
    </source>
</evidence>
<dbReference type="InterPro" id="IPR021109">
    <property type="entry name" value="Peptidase_aspartic_dom_sf"/>
</dbReference>
<dbReference type="Proteomes" id="UP000035680">
    <property type="component" value="Unassembled WGS sequence"/>
</dbReference>
<keyword evidence="1" id="KW-1185">Reference proteome</keyword>